<dbReference type="InterPro" id="IPR036549">
    <property type="entry name" value="CX6/COA6-like_sf"/>
</dbReference>
<dbReference type="PANTHER" id="PTHR46281:SF8">
    <property type="entry name" value="CYTOCHROME C OXIDASE SUBUNIT 12, MITOCHONDRIAL"/>
    <property type="match status" value="1"/>
</dbReference>
<dbReference type="Gene3D" id="1.10.10.140">
    <property type="entry name" value="Cytochrome c oxidase, subunit VIb"/>
    <property type="match status" value="1"/>
</dbReference>
<comment type="caution">
    <text evidence="4">The sequence shown here is derived from an EMBL/GenBank/DDBJ whole genome shotgun (WGS) entry which is preliminary data.</text>
</comment>
<reference evidence="4" key="1">
    <citation type="submission" date="2020-06" db="EMBL/GenBank/DDBJ databases">
        <authorList>
            <person name="Li T."/>
            <person name="Hu X."/>
            <person name="Zhang T."/>
            <person name="Song X."/>
            <person name="Zhang H."/>
            <person name="Dai N."/>
            <person name="Sheng W."/>
            <person name="Hou X."/>
            <person name="Wei L."/>
        </authorList>
    </citation>
    <scope>NUCLEOTIDE SEQUENCE</scope>
    <source>
        <strain evidence="4">G02</strain>
        <tissue evidence="4">Leaf</tissue>
    </source>
</reference>
<reference evidence="4" key="2">
    <citation type="journal article" date="2024" name="Plant">
        <title>Genomic evolution and insights into agronomic trait innovations of Sesamum species.</title>
        <authorList>
            <person name="Miao H."/>
            <person name="Wang L."/>
            <person name="Qu L."/>
            <person name="Liu H."/>
            <person name="Sun Y."/>
            <person name="Le M."/>
            <person name="Wang Q."/>
            <person name="Wei S."/>
            <person name="Zheng Y."/>
            <person name="Lin W."/>
            <person name="Duan Y."/>
            <person name="Cao H."/>
            <person name="Xiong S."/>
            <person name="Wang X."/>
            <person name="Wei L."/>
            <person name="Li C."/>
            <person name="Ma Q."/>
            <person name="Ju M."/>
            <person name="Zhao R."/>
            <person name="Li G."/>
            <person name="Mu C."/>
            <person name="Tian Q."/>
            <person name="Mei H."/>
            <person name="Zhang T."/>
            <person name="Gao T."/>
            <person name="Zhang H."/>
        </authorList>
    </citation>
    <scope>NUCLEOTIDE SEQUENCE</scope>
    <source>
        <strain evidence="4">G02</strain>
    </source>
</reference>
<dbReference type="InterPro" id="IPR048280">
    <property type="entry name" value="COX6B-like"/>
</dbReference>
<dbReference type="SUPFAM" id="SSF47694">
    <property type="entry name" value="Cytochrome c oxidase subunit h"/>
    <property type="match status" value="2"/>
</dbReference>
<evidence type="ECO:0000256" key="3">
    <source>
        <dbReference type="ARBA" id="ARBA00023157"/>
    </source>
</evidence>
<dbReference type="InterPro" id="IPR003213">
    <property type="entry name" value="Cyt_c_oxidase_su6B"/>
</dbReference>
<dbReference type="AlphaFoldDB" id="A0AAW2N938"/>
<comment type="subcellular location">
    <subcellularLocation>
        <location evidence="1">Mitochondrion</location>
    </subcellularLocation>
</comment>
<evidence type="ECO:0000256" key="2">
    <source>
        <dbReference type="ARBA" id="ARBA00023128"/>
    </source>
</evidence>
<sequence length="103" mass="11825">MAEIELKTAPADFRFPTTNQTRHCFTRYIEFHSILLMIYCEQACFLFAGNELASLCVVRCIAAKGEGSSDCGKFARYYRSLCPGEWIERWNEQRENGTFPGPL</sequence>
<dbReference type="CDD" id="cd00926">
    <property type="entry name" value="Cyt_c_Oxidase_VIb"/>
    <property type="match status" value="1"/>
</dbReference>
<dbReference type="EMBL" id="JACGWJ010000020">
    <property type="protein sequence ID" value="KAL0340099.1"/>
    <property type="molecule type" value="Genomic_DNA"/>
</dbReference>
<keyword evidence="3" id="KW-1015">Disulfide bond</keyword>
<dbReference type="GO" id="GO:0005739">
    <property type="term" value="C:mitochondrion"/>
    <property type="evidence" value="ECO:0007669"/>
    <property type="project" value="UniProtKB-SubCell"/>
</dbReference>
<proteinExistence type="predicted"/>
<dbReference type="Pfam" id="PF02297">
    <property type="entry name" value="COX6B"/>
    <property type="match status" value="1"/>
</dbReference>
<accession>A0AAW2N938</accession>
<gene>
    <name evidence="4" type="ORF">Sradi_4526700</name>
</gene>
<evidence type="ECO:0000256" key="1">
    <source>
        <dbReference type="ARBA" id="ARBA00004173"/>
    </source>
</evidence>
<organism evidence="4">
    <name type="scientific">Sesamum radiatum</name>
    <name type="common">Black benniseed</name>
    <dbReference type="NCBI Taxonomy" id="300843"/>
    <lineage>
        <taxon>Eukaryota</taxon>
        <taxon>Viridiplantae</taxon>
        <taxon>Streptophyta</taxon>
        <taxon>Embryophyta</taxon>
        <taxon>Tracheophyta</taxon>
        <taxon>Spermatophyta</taxon>
        <taxon>Magnoliopsida</taxon>
        <taxon>eudicotyledons</taxon>
        <taxon>Gunneridae</taxon>
        <taxon>Pentapetalae</taxon>
        <taxon>asterids</taxon>
        <taxon>lamiids</taxon>
        <taxon>Lamiales</taxon>
        <taxon>Pedaliaceae</taxon>
        <taxon>Sesamum</taxon>
    </lineage>
</organism>
<keyword evidence="2" id="KW-0496">Mitochondrion</keyword>
<protein>
    <submittedName>
        <fullName evidence="4">Cytochrome c oxidase subunitb-2</fullName>
    </submittedName>
</protein>
<name>A0AAW2N938_SESRA</name>
<dbReference type="PANTHER" id="PTHR46281">
    <property type="entry name" value="CYTOCHROME C OXIDASE SUBUNIT 6B"/>
    <property type="match status" value="1"/>
</dbReference>
<evidence type="ECO:0000313" key="4">
    <source>
        <dbReference type="EMBL" id="KAL0340099.1"/>
    </source>
</evidence>
<dbReference type="GO" id="GO:0045277">
    <property type="term" value="C:respiratory chain complex IV"/>
    <property type="evidence" value="ECO:0007669"/>
    <property type="project" value="InterPro"/>
</dbReference>